<evidence type="ECO:0000313" key="4">
    <source>
        <dbReference type="Proteomes" id="UP000007322"/>
    </source>
</evidence>
<dbReference type="EMBL" id="CP003005">
    <property type="protein sequence ID" value="AEO59430.1"/>
    <property type="molecule type" value="Genomic_DNA"/>
</dbReference>
<sequence>LPEHGLWDHEIKLKEGARLKFFKIYYTSQTQNEELKRYLEENLRRGHIRPST</sequence>
<evidence type="ECO:0000313" key="3">
    <source>
        <dbReference type="EMBL" id="AEO59430.1"/>
    </source>
</evidence>
<accession>G2QGS3</accession>
<reference evidence="3 4" key="1">
    <citation type="journal article" date="2011" name="Nat. Biotechnol.">
        <title>Comparative genomic analysis of the thermophilic biomass-degrading fungi Myceliophthora thermophila and Thielavia terrestris.</title>
        <authorList>
            <person name="Berka R.M."/>
            <person name="Grigoriev I.V."/>
            <person name="Otillar R."/>
            <person name="Salamov A."/>
            <person name="Grimwood J."/>
            <person name="Reid I."/>
            <person name="Ishmael N."/>
            <person name="John T."/>
            <person name="Darmond C."/>
            <person name="Moisan M.-C."/>
            <person name="Henrissat B."/>
            <person name="Coutinho P.M."/>
            <person name="Lombard V."/>
            <person name="Natvig D.O."/>
            <person name="Lindquist E."/>
            <person name="Schmutz J."/>
            <person name="Lucas S."/>
            <person name="Harris P."/>
            <person name="Powlowski J."/>
            <person name="Bellemare A."/>
            <person name="Taylor D."/>
            <person name="Butler G."/>
            <person name="de Vries R.P."/>
            <person name="Allijn I.E."/>
            <person name="van den Brink J."/>
            <person name="Ushinsky S."/>
            <person name="Storms R."/>
            <person name="Powell A.J."/>
            <person name="Paulsen I.T."/>
            <person name="Elbourne L.D.H."/>
            <person name="Baker S.E."/>
            <person name="Magnuson J."/>
            <person name="LaBoissiere S."/>
            <person name="Clutterbuck A.J."/>
            <person name="Martinez D."/>
            <person name="Wogulis M."/>
            <person name="de Leon A.L."/>
            <person name="Rey M.W."/>
            <person name="Tsang A."/>
        </authorList>
    </citation>
    <scope>NUCLEOTIDE SEQUENCE [LARGE SCALE GENOMIC DNA]</scope>
    <source>
        <strain evidence="4">ATCC 42464 / BCRC 31852 / DSM 1799</strain>
    </source>
</reference>
<organism evidence="3 4">
    <name type="scientific">Thermothelomyces thermophilus (strain ATCC 42464 / BCRC 31852 / DSM 1799)</name>
    <name type="common">Sporotrichum thermophile</name>
    <dbReference type="NCBI Taxonomy" id="573729"/>
    <lineage>
        <taxon>Eukaryota</taxon>
        <taxon>Fungi</taxon>
        <taxon>Dikarya</taxon>
        <taxon>Ascomycota</taxon>
        <taxon>Pezizomycotina</taxon>
        <taxon>Sordariomycetes</taxon>
        <taxon>Sordariomycetidae</taxon>
        <taxon>Sordariales</taxon>
        <taxon>Chaetomiaceae</taxon>
        <taxon>Thermothelomyces</taxon>
    </lineage>
</organism>
<dbReference type="Proteomes" id="UP000007322">
    <property type="component" value="Chromosome 4"/>
</dbReference>
<comment type="subcellular location">
    <subcellularLocation>
        <location evidence="1">Mitochondrion</location>
    </subcellularLocation>
</comment>
<feature type="non-terminal residue" evidence="3">
    <location>
        <position position="1"/>
    </location>
</feature>
<dbReference type="KEGG" id="mtm:MYCTH_17759"/>
<keyword evidence="2" id="KW-0496">Mitochondrion</keyword>
<evidence type="ECO:0000256" key="2">
    <source>
        <dbReference type="ARBA" id="ARBA00023128"/>
    </source>
</evidence>
<dbReference type="Gene3D" id="3.10.10.10">
    <property type="entry name" value="HIV Type 1 Reverse Transcriptase, subunit A, domain 1"/>
    <property type="match status" value="1"/>
</dbReference>
<dbReference type="RefSeq" id="XP_003664675.1">
    <property type="nucleotide sequence ID" value="XM_003664627.1"/>
</dbReference>
<gene>
    <name evidence="3" type="ORF">MYCTH_17759</name>
</gene>
<dbReference type="InParanoid" id="G2QGS3"/>
<name>G2QGS3_THET4</name>
<dbReference type="AlphaFoldDB" id="G2QGS3"/>
<dbReference type="GO" id="GO:0005739">
    <property type="term" value="C:mitochondrion"/>
    <property type="evidence" value="ECO:0007669"/>
    <property type="project" value="UniProtKB-SubCell"/>
</dbReference>
<dbReference type="OrthoDB" id="4502494at2759"/>
<evidence type="ECO:0000256" key="1">
    <source>
        <dbReference type="ARBA" id="ARBA00004173"/>
    </source>
</evidence>
<dbReference type="GeneID" id="11506281"/>
<dbReference type="InterPro" id="IPR043502">
    <property type="entry name" value="DNA/RNA_pol_sf"/>
</dbReference>
<protein>
    <submittedName>
        <fullName evidence="3">Uncharacterized protein</fullName>
    </submittedName>
</protein>
<feature type="non-terminal residue" evidence="3">
    <location>
        <position position="52"/>
    </location>
</feature>
<dbReference type="HOGENOM" id="CLU_3093282_0_0_1"/>
<dbReference type="VEuPathDB" id="FungiDB:MYCTH_17759"/>
<keyword evidence="4" id="KW-1185">Reference proteome</keyword>
<proteinExistence type="predicted"/>
<dbReference type="SUPFAM" id="SSF56672">
    <property type="entry name" value="DNA/RNA polymerases"/>
    <property type="match status" value="1"/>
</dbReference>